<protein>
    <recommendedName>
        <fullName evidence="3">Sulfotransferase family protein</fullName>
    </recommendedName>
</protein>
<evidence type="ECO:0000313" key="2">
    <source>
        <dbReference type="Proteomes" id="UP000783253"/>
    </source>
</evidence>
<dbReference type="RefSeq" id="WP_221572152.1">
    <property type="nucleotide sequence ID" value="NZ_JAIGNK010000001.1"/>
</dbReference>
<dbReference type="InterPro" id="IPR027417">
    <property type="entry name" value="P-loop_NTPase"/>
</dbReference>
<sequence length="232" mass="26028">MGLDVIGAGVGRTATFTMKFALEHLGFGPCFHMAELFADARRQVPLWLDVVEGRPDWDEIFRGFRATVDYPGASYWRELADHHPEAKIVLTVRDADSWFESVSETIFSDAMQAHLVGTPTGDMMKGVIFDHFGGGDIRDRAFMTRWFEGRNAEVAASLPEERLLVFHPMEGWEPLCRFLEVPVPQVQFPRVNSRDELSAANEQEGGMARDDDAAEAFGKAYIETLRAKAFAP</sequence>
<dbReference type="Gene3D" id="3.40.50.300">
    <property type="entry name" value="P-loop containing nucleotide triphosphate hydrolases"/>
    <property type="match status" value="1"/>
</dbReference>
<reference evidence="1 2" key="1">
    <citation type="submission" date="2021-08" db="EMBL/GenBank/DDBJ databases">
        <title>Comparative Genomics Analysis of the Genus Qipengyuania Reveals Extensive Genetic Diversity and Metabolic Versatility, Including the Description of Fifteen Novel Species.</title>
        <authorList>
            <person name="Liu Y."/>
        </authorList>
    </citation>
    <scope>NUCLEOTIDE SEQUENCE [LARGE SCALE GENOMIC DNA]</scope>
    <source>
        <strain evidence="1 2">1NDH17</strain>
    </source>
</reference>
<evidence type="ECO:0000313" key="1">
    <source>
        <dbReference type="EMBL" id="MBX7456708.1"/>
    </source>
</evidence>
<accession>A0ABS7ITN1</accession>
<dbReference type="PANTHER" id="PTHR36978">
    <property type="entry name" value="P-LOOP CONTAINING NUCLEOTIDE TRIPHOSPHATE HYDROLASE"/>
    <property type="match status" value="1"/>
</dbReference>
<dbReference type="InterPro" id="IPR040632">
    <property type="entry name" value="Sulfotransfer_4"/>
</dbReference>
<evidence type="ECO:0008006" key="3">
    <source>
        <dbReference type="Google" id="ProtNLM"/>
    </source>
</evidence>
<name>A0ABS7ITN1_9SPHN</name>
<proteinExistence type="predicted"/>
<organism evidence="1 2">
    <name type="scientific">Qipengyuania polymorpha</name>
    <dbReference type="NCBI Taxonomy" id="2867234"/>
    <lineage>
        <taxon>Bacteria</taxon>
        <taxon>Pseudomonadati</taxon>
        <taxon>Pseudomonadota</taxon>
        <taxon>Alphaproteobacteria</taxon>
        <taxon>Sphingomonadales</taxon>
        <taxon>Erythrobacteraceae</taxon>
        <taxon>Qipengyuania</taxon>
    </lineage>
</organism>
<dbReference type="PANTHER" id="PTHR36978:SF4">
    <property type="entry name" value="P-LOOP CONTAINING NUCLEOSIDE TRIPHOSPHATE HYDROLASE PROTEIN"/>
    <property type="match status" value="1"/>
</dbReference>
<dbReference type="Proteomes" id="UP000783253">
    <property type="component" value="Unassembled WGS sequence"/>
</dbReference>
<dbReference type="SUPFAM" id="SSF52540">
    <property type="entry name" value="P-loop containing nucleoside triphosphate hydrolases"/>
    <property type="match status" value="1"/>
</dbReference>
<dbReference type="Pfam" id="PF17784">
    <property type="entry name" value="Sulfotransfer_4"/>
    <property type="match status" value="1"/>
</dbReference>
<dbReference type="EMBL" id="JAIGNK010000001">
    <property type="protein sequence ID" value="MBX7456708.1"/>
    <property type="molecule type" value="Genomic_DNA"/>
</dbReference>
<keyword evidence="2" id="KW-1185">Reference proteome</keyword>
<comment type="caution">
    <text evidence="1">The sequence shown here is derived from an EMBL/GenBank/DDBJ whole genome shotgun (WGS) entry which is preliminary data.</text>
</comment>
<gene>
    <name evidence="1" type="ORF">K3152_00460</name>
</gene>